<dbReference type="AlphaFoldDB" id="A0A9D2HKK1"/>
<dbReference type="GO" id="GO:0055085">
    <property type="term" value="P:transmembrane transport"/>
    <property type="evidence" value="ECO:0007669"/>
    <property type="project" value="InterPro"/>
</dbReference>
<dbReference type="PANTHER" id="PTHR43163">
    <property type="entry name" value="DIPEPTIDE TRANSPORT SYSTEM PERMEASE PROTEIN DPPB-RELATED"/>
    <property type="match status" value="1"/>
</dbReference>
<feature type="transmembrane region" description="Helical" evidence="7">
    <location>
        <begin position="96"/>
        <end position="118"/>
    </location>
</feature>
<dbReference type="InterPro" id="IPR000515">
    <property type="entry name" value="MetI-like"/>
</dbReference>
<feature type="transmembrane region" description="Helical" evidence="7">
    <location>
        <begin position="274"/>
        <end position="297"/>
    </location>
</feature>
<evidence type="ECO:0000313" key="10">
    <source>
        <dbReference type="Proteomes" id="UP000823900"/>
    </source>
</evidence>
<keyword evidence="6 7" id="KW-0472">Membrane</keyword>
<feature type="transmembrane region" description="Helical" evidence="7">
    <location>
        <begin position="228"/>
        <end position="254"/>
    </location>
</feature>
<keyword evidence="4 7" id="KW-0812">Transmembrane</keyword>
<name>A0A9D2HKK1_9FIRM</name>
<dbReference type="GO" id="GO:0005886">
    <property type="term" value="C:plasma membrane"/>
    <property type="evidence" value="ECO:0007669"/>
    <property type="project" value="UniProtKB-SubCell"/>
</dbReference>
<feature type="transmembrane region" description="Helical" evidence="7">
    <location>
        <begin position="130"/>
        <end position="154"/>
    </location>
</feature>
<dbReference type="Proteomes" id="UP000823900">
    <property type="component" value="Unassembled WGS sequence"/>
</dbReference>
<dbReference type="EMBL" id="DWZA01000090">
    <property type="protein sequence ID" value="HJA71923.1"/>
    <property type="molecule type" value="Genomic_DNA"/>
</dbReference>
<keyword evidence="5 7" id="KW-1133">Transmembrane helix</keyword>
<evidence type="ECO:0000256" key="2">
    <source>
        <dbReference type="ARBA" id="ARBA00022448"/>
    </source>
</evidence>
<dbReference type="PROSITE" id="PS50928">
    <property type="entry name" value="ABC_TM1"/>
    <property type="match status" value="1"/>
</dbReference>
<evidence type="ECO:0000256" key="4">
    <source>
        <dbReference type="ARBA" id="ARBA00022692"/>
    </source>
</evidence>
<dbReference type="InterPro" id="IPR035906">
    <property type="entry name" value="MetI-like_sf"/>
</dbReference>
<evidence type="ECO:0000256" key="1">
    <source>
        <dbReference type="ARBA" id="ARBA00004651"/>
    </source>
</evidence>
<feature type="domain" description="ABC transmembrane type-1" evidence="8">
    <location>
        <begin position="94"/>
        <end position="297"/>
    </location>
</feature>
<proteinExistence type="inferred from homology"/>
<dbReference type="SUPFAM" id="SSF161098">
    <property type="entry name" value="MetI-like"/>
    <property type="match status" value="1"/>
</dbReference>
<organism evidence="9 10">
    <name type="scientific">Candidatus Lachnoclostridium stercoravium</name>
    <dbReference type="NCBI Taxonomy" id="2838633"/>
    <lineage>
        <taxon>Bacteria</taxon>
        <taxon>Bacillati</taxon>
        <taxon>Bacillota</taxon>
        <taxon>Clostridia</taxon>
        <taxon>Lachnospirales</taxon>
        <taxon>Lachnospiraceae</taxon>
    </lineage>
</organism>
<keyword evidence="2 7" id="KW-0813">Transport</keyword>
<evidence type="ECO:0000256" key="3">
    <source>
        <dbReference type="ARBA" id="ARBA00022475"/>
    </source>
</evidence>
<sequence>MKKYIAKRLLVSAASLLAVLFILFLLMDLLPGSPFNDEKLTEGQLLILKEKYGLDRPFFTRFLTYAGNMIKGDLGVSYSIAKDVPVAELIANRLPVSLQVGGLAAFAGGIAGIALGMVSAVKEGKFSDGAAMILTVLGLSLPSYVLALILSYVFGFRLHWFPILYRLDFPLWSSVLPAAALGAFMAASVARVMRAELILILKSEYMAFAESRGVPERRLLFVHALKNGILPAVALMAPMTASMITGSLAVEKIFSIPGTGSLMVTAIQSNDYNVVAGLAFLFSCIYIAVMLAADILYEILNPGIRIAGREAA</sequence>
<evidence type="ECO:0000256" key="7">
    <source>
        <dbReference type="RuleBase" id="RU363032"/>
    </source>
</evidence>
<evidence type="ECO:0000313" key="9">
    <source>
        <dbReference type="EMBL" id="HJA71923.1"/>
    </source>
</evidence>
<feature type="transmembrane region" description="Helical" evidence="7">
    <location>
        <begin position="174"/>
        <end position="193"/>
    </location>
</feature>
<comment type="subcellular location">
    <subcellularLocation>
        <location evidence="1 7">Cell membrane</location>
        <topology evidence="1 7">Multi-pass membrane protein</topology>
    </subcellularLocation>
</comment>
<evidence type="ECO:0000256" key="6">
    <source>
        <dbReference type="ARBA" id="ARBA00023136"/>
    </source>
</evidence>
<dbReference type="Pfam" id="PF00528">
    <property type="entry name" value="BPD_transp_1"/>
    <property type="match status" value="1"/>
</dbReference>
<reference evidence="9" key="2">
    <citation type="submission" date="2021-04" db="EMBL/GenBank/DDBJ databases">
        <authorList>
            <person name="Gilroy R."/>
        </authorList>
    </citation>
    <scope>NUCLEOTIDE SEQUENCE</scope>
    <source>
        <strain evidence="9">CHK178-16964</strain>
    </source>
</reference>
<dbReference type="PANTHER" id="PTHR43163:SF6">
    <property type="entry name" value="DIPEPTIDE TRANSPORT SYSTEM PERMEASE PROTEIN DPPB-RELATED"/>
    <property type="match status" value="1"/>
</dbReference>
<reference evidence="9" key="1">
    <citation type="journal article" date="2021" name="PeerJ">
        <title>Extensive microbial diversity within the chicken gut microbiome revealed by metagenomics and culture.</title>
        <authorList>
            <person name="Gilroy R."/>
            <person name="Ravi A."/>
            <person name="Getino M."/>
            <person name="Pursley I."/>
            <person name="Horton D.L."/>
            <person name="Alikhan N.F."/>
            <person name="Baker D."/>
            <person name="Gharbi K."/>
            <person name="Hall N."/>
            <person name="Watson M."/>
            <person name="Adriaenssens E.M."/>
            <person name="Foster-Nyarko E."/>
            <person name="Jarju S."/>
            <person name="Secka A."/>
            <person name="Antonio M."/>
            <person name="Oren A."/>
            <person name="Chaudhuri R.R."/>
            <person name="La Ragione R."/>
            <person name="Hildebrand F."/>
            <person name="Pallen M.J."/>
        </authorList>
    </citation>
    <scope>NUCLEOTIDE SEQUENCE</scope>
    <source>
        <strain evidence="9">CHK178-16964</strain>
    </source>
</reference>
<protein>
    <submittedName>
        <fullName evidence="9">ABC transporter permease</fullName>
    </submittedName>
</protein>
<accession>A0A9D2HKK1</accession>
<evidence type="ECO:0000259" key="8">
    <source>
        <dbReference type="PROSITE" id="PS50928"/>
    </source>
</evidence>
<keyword evidence="3" id="KW-1003">Cell membrane</keyword>
<comment type="caution">
    <text evidence="9">The sequence shown here is derived from an EMBL/GenBank/DDBJ whole genome shotgun (WGS) entry which is preliminary data.</text>
</comment>
<comment type="similarity">
    <text evidence="7">Belongs to the binding-protein-dependent transport system permease family.</text>
</comment>
<dbReference type="Gene3D" id="1.10.3720.10">
    <property type="entry name" value="MetI-like"/>
    <property type="match status" value="1"/>
</dbReference>
<gene>
    <name evidence="9" type="ORF">IAA07_10185</name>
</gene>
<evidence type="ECO:0000256" key="5">
    <source>
        <dbReference type="ARBA" id="ARBA00022989"/>
    </source>
</evidence>